<feature type="compositionally biased region" description="Low complexity" evidence="1">
    <location>
        <begin position="30"/>
        <end position="40"/>
    </location>
</feature>
<accession>A0ABV8HQN5</accession>
<reference evidence="3" key="1">
    <citation type="journal article" date="2019" name="Int. J. Syst. Evol. Microbiol.">
        <title>The Global Catalogue of Microorganisms (GCM) 10K type strain sequencing project: providing services to taxonomists for standard genome sequencing and annotation.</title>
        <authorList>
            <consortium name="The Broad Institute Genomics Platform"/>
            <consortium name="The Broad Institute Genome Sequencing Center for Infectious Disease"/>
            <person name="Wu L."/>
            <person name="Ma J."/>
        </authorList>
    </citation>
    <scope>NUCLEOTIDE SEQUENCE [LARGE SCALE GENOMIC DNA]</scope>
    <source>
        <strain evidence="3">CGMCC 4.7237</strain>
    </source>
</reference>
<dbReference type="Proteomes" id="UP001595765">
    <property type="component" value="Unassembled WGS sequence"/>
</dbReference>
<keyword evidence="3" id="KW-1185">Reference proteome</keyword>
<evidence type="ECO:0008006" key="4">
    <source>
        <dbReference type="Google" id="ProtNLM"/>
    </source>
</evidence>
<sequence>MNRRQPPGVFATAAITAPVSVFGLPGATADAATAPTRSAPLPRNGGTSSLPALQRPLNAEPAAGMPAAGRADTGTRRPPRTAFEEAACR</sequence>
<comment type="caution">
    <text evidence="2">The sequence shown here is derived from an EMBL/GenBank/DDBJ whole genome shotgun (WGS) entry which is preliminary data.</text>
</comment>
<feature type="region of interest" description="Disordered" evidence="1">
    <location>
        <begin position="30"/>
        <end position="89"/>
    </location>
</feature>
<dbReference type="EMBL" id="JBHSBB010000012">
    <property type="protein sequence ID" value="MFC4033387.1"/>
    <property type="molecule type" value="Genomic_DNA"/>
</dbReference>
<gene>
    <name evidence="2" type="ORF">ACFO3J_18100</name>
</gene>
<evidence type="ECO:0000256" key="1">
    <source>
        <dbReference type="SAM" id="MobiDB-lite"/>
    </source>
</evidence>
<proteinExistence type="predicted"/>
<evidence type="ECO:0000313" key="3">
    <source>
        <dbReference type="Proteomes" id="UP001595765"/>
    </source>
</evidence>
<protein>
    <recommendedName>
        <fullName evidence="4">Secreted protein</fullName>
    </recommendedName>
</protein>
<organism evidence="2 3">
    <name type="scientific">Streptomyces polygonati</name>
    <dbReference type="NCBI Taxonomy" id="1617087"/>
    <lineage>
        <taxon>Bacteria</taxon>
        <taxon>Bacillati</taxon>
        <taxon>Actinomycetota</taxon>
        <taxon>Actinomycetes</taxon>
        <taxon>Kitasatosporales</taxon>
        <taxon>Streptomycetaceae</taxon>
        <taxon>Streptomyces</taxon>
    </lineage>
</organism>
<name>A0ABV8HQN5_9ACTN</name>
<evidence type="ECO:0000313" key="2">
    <source>
        <dbReference type="EMBL" id="MFC4033387.1"/>
    </source>
</evidence>